<dbReference type="SUPFAM" id="SSF55729">
    <property type="entry name" value="Acyl-CoA N-acyltransferases (Nat)"/>
    <property type="match status" value="1"/>
</dbReference>
<protein>
    <recommendedName>
        <fullName evidence="1">N-acetyltransferase domain-containing protein</fullName>
    </recommendedName>
</protein>
<reference evidence="2 3" key="1">
    <citation type="submission" date="2023-01" db="EMBL/GenBank/DDBJ databases">
        <title>Analysis of 21 Apiospora genomes using comparative genomics revels a genus with tremendous synthesis potential of carbohydrate active enzymes and secondary metabolites.</title>
        <authorList>
            <person name="Sorensen T."/>
        </authorList>
    </citation>
    <scope>NUCLEOTIDE SEQUENCE [LARGE SCALE GENOMIC DNA]</scope>
    <source>
        <strain evidence="2 3">CBS 117206</strain>
    </source>
</reference>
<gene>
    <name evidence="2" type="ORF">PG999_014198</name>
</gene>
<dbReference type="GO" id="GO:0016747">
    <property type="term" value="F:acyltransferase activity, transferring groups other than amino-acyl groups"/>
    <property type="evidence" value="ECO:0007669"/>
    <property type="project" value="InterPro"/>
</dbReference>
<proteinExistence type="predicted"/>
<dbReference type="AlphaFoldDB" id="A0AAW0Q879"/>
<organism evidence="2 3">
    <name type="scientific">Apiospora kogelbergensis</name>
    <dbReference type="NCBI Taxonomy" id="1337665"/>
    <lineage>
        <taxon>Eukaryota</taxon>
        <taxon>Fungi</taxon>
        <taxon>Dikarya</taxon>
        <taxon>Ascomycota</taxon>
        <taxon>Pezizomycotina</taxon>
        <taxon>Sordariomycetes</taxon>
        <taxon>Xylariomycetidae</taxon>
        <taxon>Amphisphaeriales</taxon>
        <taxon>Apiosporaceae</taxon>
        <taxon>Apiospora</taxon>
    </lineage>
</organism>
<dbReference type="PANTHER" id="PTHR43792">
    <property type="entry name" value="GNAT FAMILY, PUTATIVE (AFU_ORTHOLOGUE AFUA_3G00765)-RELATED-RELATED"/>
    <property type="match status" value="1"/>
</dbReference>
<dbReference type="Pfam" id="PF13302">
    <property type="entry name" value="Acetyltransf_3"/>
    <property type="match status" value="1"/>
</dbReference>
<accession>A0AAW0Q879</accession>
<comment type="caution">
    <text evidence="2">The sequence shown here is derived from an EMBL/GenBank/DDBJ whole genome shotgun (WGS) entry which is preliminary data.</text>
</comment>
<evidence type="ECO:0000313" key="2">
    <source>
        <dbReference type="EMBL" id="KAK8096176.1"/>
    </source>
</evidence>
<evidence type="ECO:0000259" key="1">
    <source>
        <dbReference type="Pfam" id="PF13302"/>
    </source>
</evidence>
<dbReference type="Proteomes" id="UP001392437">
    <property type="component" value="Unassembled WGS sequence"/>
</dbReference>
<dbReference type="InterPro" id="IPR016181">
    <property type="entry name" value="Acyl_CoA_acyltransferase"/>
</dbReference>
<sequence length="265" mass="30305">MPPIAVALDVDEFQGKSMVPWFSYRVSMPRRPMPGLADEARRAQTPRLVLRPFVAADLDAFHELRSRPETQRHSLTRGRASRDREESRARLDALLADDGQRHWYVGAFLAATGELVGEAGLPDCVTLARSGWPEAEVLLKPEHWRQGYGAEIVRGWLDSWWALPREIRRHQLFPLSTGWIEPGEELVDGVGFGWEDTNEPAAAFFPEVLGRRTDAVYAEGFFEELDQRDGREQQVLRWRFIITNNPHGLEEYRVADTPEEAEESE</sequence>
<name>A0AAW0Q879_9PEZI</name>
<evidence type="ECO:0000313" key="3">
    <source>
        <dbReference type="Proteomes" id="UP001392437"/>
    </source>
</evidence>
<dbReference type="PANTHER" id="PTHR43792:SF1">
    <property type="entry name" value="N-ACETYLTRANSFERASE DOMAIN-CONTAINING PROTEIN"/>
    <property type="match status" value="1"/>
</dbReference>
<dbReference type="InterPro" id="IPR000182">
    <property type="entry name" value="GNAT_dom"/>
</dbReference>
<dbReference type="EMBL" id="JAQQWP010000011">
    <property type="protein sequence ID" value="KAK8096176.1"/>
    <property type="molecule type" value="Genomic_DNA"/>
</dbReference>
<dbReference type="Gene3D" id="3.40.630.30">
    <property type="match status" value="1"/>
</dbReference>
<keyword evidence="3" id="KW-1185">Reference proteome</keyword>
<feature type="domain" description="N-acetyltransferase" evidence="1">
    <location>
        <begin position="47"/>
        <end position="164"/>
    </location>
</feature>
<dbReference type="InterPro" id="IPR051531">
    <property type="entry name" value="N-acetyltransferase"/>
</dbReference>